<dbReference type="CDD" id="cd01335">
    <property type="entry name" value="Radical_SAM"/>
    <property type="match status" value="1"/>
</dbReference>
<keyword evidence="3" id="KW-0479">Metal-binding</keyword>
<dbReference type="SMART" id="SM00729">
    <property type="entry name" value="Elp3"/>
    <property type="match status" value="1"/>
</dbReference>
<gene>
    <name evidence="8" type="ORF">ENU96_04770</name>
</gene>
<dbReference type="GO" id="GO:0051536">
    <property type="term" value="F:iron-sulfur cluster binding"/>
    <property type="evidence" value="ECO:0007669"/>
    <property type="project" value="UniProtKB-KW"/>
</dbReference>
<dbReference type="InterPro" id="IPR023404">
    <property type="entry name" value="rSAM_horseshoe"/>
</dbReference>
<dbReference type="Pfam" id="PF04055">
    <property type="entry name" value="Radical_SAM"/>
    <property type="match status" value="1"/>
</dbReference>
<dbReference type="InterPro" id="IPR058240">
    <property type="entry name" value="rSAM_sf"/>
</dbReference>
<accession>A0A7V3YLR4</accession>
<keyword evidence="5" id="KW-0411">Iron-sulfur</keyword>
<dbReference type="GO" id="GO:0003824">
    <property type="term" value="F:catalytic activity"/>
    <property type="evidence" value="ECO:0007669"/>
    <property type="project" value="InterPro"/>
</dbReference>
<evidence type="ECO:0000256" key="3">
    <source>
        <dbReference type="ARBA" id="ARBA00022723"/>
    </source>
</evidence>
<dbReference type="InterPro" id="IPR051198">
    <property type="entry name" value="BchE-like"/>
</dbReference>
<organism evidence="8">
    <name type="scientific">Candidatus Caldatribacterium californiense</name>
    <dbReference type="NCBI Taxonomy" id="1454726"/>
    <lineage>
        <taxon>Bacteria</taxon>
        <taxon>Pseudomonadati</taxon>
        <taxon>Atribacterota</taxon>
        <taxon>Atribacteria</taxon>
        <taxon>Atribacterales</taxon>
        <taxon>Candidatus Caldatribacteriaceae</taxon>
        <taxon>Candidatus Caldatribacterium</taxon>
    </lineage>
</organism>
<dbReference type="GO" id="GO:0031419">
    <property type="term" value="F:cobalamin binding"/>
    <property type="evidence" value="ECO:0007669"/>
    <property type="project" value="InterPro"/>
</dbReference>
<dbReference type="Gene3D" id="3.80.30.20">
    <property type="entry name" value="tm_1862 like domain"/>
    <property type="match status" value="1"/>
</dbReference>
<proteinExistence type="predicted"/>
<dbReference type="GO" id="GO:0005829">
    <property type="term" value="C:cytosol"/>
    <property type="evidence" value="ECO:0007669"/>
    <property type="project" value="TreeGrafter"/>
</dbReference>
<dbReference type="SUPFAM" id="SSF102114">
    <property type="entry name" value="Radical SAM enzymes"/>
    <property type="match status" value="1"/>
</dbReference>
<feature type="domain" description="Radical SAM core" evidence="7">
    <location>
        <begin position="202"/>
        <end position="434"/>
    </location>
</feature>
<dbReference type="InterPro" id="IPR006158">
    <property type="entry name" value="Cobalamin-bd"/>
</dbReference>
<evidence type="ECO:0000256" key="4">
    <source>
        <dbReference type="ARBA" id="ARBA00023004"/>
    </source>
</evidence>
<dbReference type="PANTHER" id="PTHR43409:SF15">
    <property type="entry name" value="PUTATIVE-RELATED"/>
    <property type="match status" value="1"/>
</dbReference>
<comment type="caution">
    <text evidence="8">The sequence shown here is derived from an EMBL/GenBank/DDBJ whole genome shotgun (WGS) entry which is preliminary data.</text>
</comment>
<dbReference type="SFLD" id="SFLDG01082">
    <property type="entry name" value="B12-binding_domain_containing"/>
    <property type="match status" value="1"/>
</dbReference>
<dbReference type="PROSITE" id="PS51918">
    <property type="entry name" value="RADICAL_SAM"/>
    <property type="match status" value="1"/>
</dbReference>
<keyword evidence="2" id="KW-0949">S-adenosyl-L-methionine</keyword>
<dbReference type="AlphaFoldDB" id="A0A7V3YLR4"/>
<evidence type="ECO:0000256" key="2">
    <source>
        <dbReference type="ARBA" id="ARBA00022691"/>
    </source>
</evidence>
<name>A0A7V3YLR4_9BACT</name>
<evidence type="ECO:0000259" key="7">
    <source>
        <dbReference type="PROSITE" id="PS51918"/>
    </source>
</evidence>
<dbReference type="SFLD" id="SFLDS00029">
    <property type="entry name" value="Radical_SAM"/>
    <property type="match status" value="1"/>
</dbReference>
<evidence type="ECO:0000256" key="5">
    <source>
        <dbReference type="ARBA" id="ARBA00023014"/>
    </source>
</evidence>
<dbReference type="InterPro" id="IPR006638">
    <property type="entry name" value="Elp3/MiaA/NifB-like_rSAM"/>
</dbReference>
<dbReference type="EMBL" id="DTEN01000194">
    <property type="protein sequence ID" value="HGI74970.1"/>
    <property type="molecule type" value="Genomic_DNA"/>
</dbReference>
<feature type="domain" description="B12-binding" evidence="6">
    <location>
        <begin position="8"/>
        <end position="187"/>
    </location>
</feature>
<protein>
    <submittedName>
        <fullName evidence="8">Radical SAM protein</fullName>
    </submittedName>
</protein>
<comment type="cofactor">
    <cofactor evidence="1">
        <name>[4Fe-4S] cluster</name>
        <dbReference type="ChEBI" id="CHEBI:49883"/>
    </cofactor>
</comment>
<reference evidence="8" key="1">
    <citation type="journal article" date="2020" name="mSystems">
        <title>Genome- and Community-Level Interaction Insights into Carbon Utilization and Element Cycling Functions of Hydrothermarchaeota in Hydrothermal Sediment.</title>
        <authorList>
            <person name="Zhou Z."/>
            <person name="Liu Y."/>
            <person name="Xu W."/>
            <person name="Pan J."/>
            <person name="Luo Z.H."/>
            <person name="Li M."/>
        </authorList>
    </citation>
    <scope>NUCLEOTIDE SEQUENCE [LARGE SCALE GENOMIC DNA]</scope>
    <source>
        <strain evidence="8">SpSt-716</strain>
    </source>
</reference>
<dbReference type="GO" id="GO:0046872">
    <property type="term" value="F:metal ion binding"/>
    <property type="evidence" value="ECO:0007669"/>
    <property type="project" value="UniProtKB-KW"/>
</dbReference>
<evidence type="ECO:0000313" key="8">
    <source>
        <dbReference type="EMBL" id="HGI74970.1"/>
    </source>
</evidence>
<dbReference type="InterPro" id="IPR007197">
    <property type="entry name" value="rSAM"/>
</dbReference>
<keyword evidence="4" id="KW-0408">Iron</keyword>
<dbReference type="Gene3D" id="3.40.50.280">
    <property type="entry name" value="Cobalamin-binding domain"/>
    <property type="match status" value="1"/>
</dbReference>
<sequence>MAHVLLINPWAYDFTAFDLWSKPLGLLYLGAHLRKRGFRVTLLDCLDRGDPDSCAPKNEGPRKLREAGCGGYFREILPKPAFFSSIPRYFKRFGMPREKVLARLWNLDPPDVVLVTCGFTYWYPGASVFADILRRMFPRAFLVLGGVYPTLCPDHAERLGFDAVVSVADPLSVSRHLEGLLGTSLGIRTYEDFFAVPPAFELYPRLSYGVVLSSLGCPFSCTYCASRILAPSFFQRPPQDVAEEIRYLFGRFGVRHIAFYDDALLFRAESHFLPLAEYLVRLNLPVSFHLPNGLHARYVTREVAGFLKRANFSTVRLSLETAVSPWQKQSGGKVTNELFEEAVHALQEAGFSPQDIEVYLLFGWPVEEEGDVVASVLYVRSLGLVPRLALYAPTPGTKDYETFFSHEEEPLWHNKIAFLYRRGWSKLYEKLQGKEKC</sequence>
<evidence type="ECO:0000256" key="1">
    <source>
        <dbReference type="ARBA" id="ARBA00001966"/>
    </source>
</evidence>
<dbReference type="PANTHER" id="PTHR43409">
    <property type="entry name" value="ANAEROBIC MAGNESIUM-PROTOPORPHYRIN IX MONOMETHYL ESTER CYCLASE-RELATED"/>
    <property type="match status" value="1"/>
</dbReference>
<dbReference type="PROSITE" id="PS51332">
    <property type="entry name" value="B12_BINDING"/>
    <property type="match status" value="1"/>
</dbReference>
<evidence type="ECO:0000259" key="6">
    <source>
        <dbReference type="PROSITE" id="PS51332"/>
    </source>
</evidence>